<feature type="binding site" evidence="6">
    <location>
        <position position="1246"/>
    </location>
    <ligand>
        <name>ATP</name>
        <dbReference type="ChEBI" id="CHEBI:30616"/>
    </ligand>
</feature>
<dbReference type="GO" id="GO:0005524">
    <property type="term" value="F:ATP binding"/>
    <property type="evidence" value="ECO:0007669"/>
    <property type="project" value="UniProtKB-UniRule"/>
</dbReference>
<evidence type="ECO:0000256" key="8">
    <source>
        <dbReference type="SAM" id="Phobius"/>
    </source>
</evidence>
<evidence type="ECO:0000256" key="6">
    <source>
        <dbReference type="PROSITE-ProRule" id="PRU10141"/>
    </source>
</evidence>
<proteinExistence type="predicted"/>
<dbReference type="Gene3D" id="1.10.510.10">
    <property type="entry name" value="Transferase(Phosphotransferase) domain 1"/>
    <property type="match status" value="1"/>
</dbReference>
<sequence>MLNGNSVQPIIINSKRSCTSSDSSGADGTKSQGALISASAIAVSPGPPSGSSATTPSRVSGAVLASRQPIPSGASPSVTGGGATTGMWYDPAAANFAAQARGSVIRVLPTAGGYATGEQSTPAPSRNVPNPAHSAVQPGQHFSLLDLQQSHANNTSTTVGTASTMIRNATIPAYIQSSPNHSNHNNMSFSIGQPEMIAAASSSVQKGSSGAGNRLDTALGFCGEETAQGLVAEQVEGPCDEKHVNLIEVRAIDSDDDPSSLEEQEHQVCCTIPSLPAVAFIMCFGAIIVGLLGFLPFYFVGVQSNAHTTEYLLSEAMKGVASITQNSLAMLPAFVHIVTFNYIKRHNTTLEETNLPQDPDQLLVSLLTVLTRFNEAISYLRFVYEGGLYTNAGYTDPKPTDANQTRKIYGGYSRTHNTVPMLEMYNESVTAVEPPNVLGYFDFHREVTLPEGAMNQIVKTWVADPQNNTRWLLASDNTTPTYFNFVMPFTVNGSLGYFAAGSSSDTIIEETTTLVSFLRKNGRIFLVDATRNILVGNSWNQSVQSRTEDSAIGATIYTPTRIYEITEPIILAAMQVVNESGSLTEVLKDKDTALITFRYKGNNAFLNLTKVKDSYGLDLVLGVVVVRADFEKAFSTARTAAFTVTVLVVVIAAVVAVVIAWFVVREMKRLIPQLIRASNLEVSRGDGKDHRVQGWLAYITEIRGIHEAFVRVERSLREMRTFVPAAVMTLAPSDGSHSDADLADGKTRRVRTRFNANIVKDNTNEFSRVDVAMVLVDVHRAMDTTEACFIMDIISQRAEEYTGYIESVSSSSFFVNFGTQSQNPLVVSKICRFALEVYQSVPDFMRNRVVCFAVRMPFLVGTCGARHSKARVVFDTQRMLDISKVLWDIGCHVASTTDTLSHFATSSAQIPWYRIDCVRFPDEVSQVTLCELRDPRSSLQDNEDMPKKMGDGLSKMCKGEYKQALMIFDSAHSENVQLKRLRKICIDRIASGDTSKYIHLIQDVYALDATPSNHEDMAVGGGAAMYDYDAGSPAGVATSSGEVCDPSNEPPLLACSSFENGAGMPAPVLSQPAAHASPPVAPHTTPICHSKTSPTPSVTTGGEAAEPSHLTERAVTAAMGPREFPPCGASQVVGASGAGPGLPPFHPRTPGATTTAASVPGSSPPWGARDDNASEAPSFLTNAFVFDSSMASADAVGATVQAADEPQVLRDVNQHEWQVSLYPIGSGAFSFIYLGMSDDGVQVAIKRIPRLHRGIKEEEMVSEVCTCAKLRHPNIVPYISCCVTQSYLAIIMEYMPGGSLHDIIDNFGKLPRTVVRRFMLDIVNGLAYLHESTTHGDVKPHNILLGVDGVCKLSDFGSASDRLTEACCVNEDRLMRGTAVYISPEGARNLPLTSASDIYSLGISFLEMVLGRLSWKWADPESTDELPLRHDHEFVQCLTANAIVVDIPDDLDNDMRELALASCAENPEKRPTAQELLSFAFLI</sequence>
<evidence type="ECO:0000259" key="9">
    <source>
        <dbReference type="PROSITE" id="PS50011"/>
    </source>
</evidence>
<keyword evidence="3 6" id="KW-0547">Nucleotide-binding</keyword>
<feature type="region of interest" description="Disordered" evidence="7">
    <location>
        <begin position="1066"/>
        <end position="1107"/>
    </location>
</feature>
<dbReference type="PROSITE" id="PS50011">
    <property type="entry name" value="PROTEIN_KINASE_DOM"/>
    <property type="match status" value="1"/>
</dbReference>
<accession>A0A504XDV0</accession>
<keyword evidence="2" id="KW-0808">Transferase</keyword>
<keyword evidence="8" id="KW-0812">Transmembrane</keyword>
<feature type="domain" description="Protein kinase" evidence="9">
    <location>
        <begin position="1218"/>
        <end position="1482"/>
    </location>
</feature>
<dbReference type="FunFam" id="1.10.510.10:FF:001274">
    <property type="entry name" value="Putative serine/threonine protein kinase"/>
    <property type="match status" value="1"/>
</dbReference>
<dbReference type="InterPro" id="IPR011009">
    <property type="entry name" value="Kinase-like_dom_sf"/>
</dbReference>
<dbReference type="Pfam" id="PF00069">
    <property type="entry name" value="Pkinase"/>
    <property type="match status" value="1"/>
</dbReference>
<name>A0A504XDV0_LEIDO</name>
<organism evidence="10 11">
    <name type="scientific">Leishmania donovani</name>
    <dbReference type="NCBI Taxonomy" id="5661"/>
    <lineage>
        <taxon>Eukaryota</taxon>
        <taxon>Discoba</taxon>
        <taxon>Euglenozoa</taxon>
        <taxon>Kinetoplastea</taxon>
        <taxon>Metakinetoplastina</taxon>
        <taxon>Trypanosomatida</taxon>
        <taxon>Trypanosomatidae</taxon>
        <taxon>Leishmaniinae</taxon>
        <taxon>Leishmania</taxon>
    </lineage>
</organism>
<dbReference type="PANTHER" id="PTHR11584">
    <property type="entry name" value="SERINE/THREONINE PROTEIN KINASE"/>
    <property type="match status" value="1"/>
</dbReference>
<evidence type="ECO:0000256" key="4">
    <source>
        <dbReference type="ARBA" id="ARBA00022777"/>
    </source>
</evidence>
<feature type="transmembrane region" description="Helical" evidence="8">
    <location>
        <begin position="277"/>
        <end position="300"/>
    </location>
</feature>
<keyword evidence="8" id="KW-1133">Transmembrane helix</keyword>
<evidence type="ECO:0000256" key="2">
    <source>
        <dbReference type="ARBA" id="ARBA00022679"/>
    </source>
</evidence>
<evidence type="ECO:0000313" key="11">
    <source>
        <dbReference type="Proteomes" id="UP000318821"/>
    </source>
</evidence>
<dbReference type="PROSITE" id="PS00107">
    <property type="entry name" value="PROTEIN_KINASE_ATP"/>
    <property type="match status" value="1"/>
</dbReference>
<gene>
    <name evidence="10" type="ORF">CGC20_33755</name>
</gene>
<dbReference type="SUPFAM" id="SSF56112">
    <property type="entry name" value="Protein kinase-like (PK-like)"/>
    <property type="match status" value="1"/>
</dbReference>
<comment type="caution">
    <text evidence="10">The sequence shown here is derived from an EMBL/GenBank/DDBJ whole genome shotgun (WGS) entry which is preliminary data.</text>
</comment>
<dbReference type="Proteomes" id="UP000318821">
    <property type="component" value="Unassembled WGS sequence"/>
</dbReference>
<dbReference type="InterPro" id="IPR017441">
    <property type="entry name" value="Protein_kinase_ATP_BS"/>
</dbReference>
<evidence type="ECO:0000313" key="10">
    <source>
        <dbReference type="EMBL" id="TPP47096.1"/>
    </source>
</evidence>
<feature type="compositionally biased region" description="Polar residues" evidence="7">
    <location>
        <begin position="117"/>
        <end position="128"/>
    </location>
</feature>
<feature type="compositionally biased region" description="Low complexity" evidence="7">
    <location>
        <begin position="1072"/>
        <end position="1086"/>
    </location>
</feature>
<dbReference type="VEuPathDB" id="TriTrypDB:LDHU3_32.1080"/>
<evidence type="ECO:0000256" key="5">
    <source>
        <dbReference type="ARBA" id="ARBA00022840"/>
    </source>
</evidence>
<protein>
    <submittedName>
        <fullName evidence="10">Protein kinase domain family protein</fullName>
    </submittedName>
</protein>
<feature type="compositionally biased region" description="Polar residues" evidence="7">
    <location>
        <begin position="1090"/>
        <end position="1100"/>
    </location>
</feature>
<dbReference type="VEuPathDB" id="TriTrypDB:LdCL_320014100"/>
<dbReference type="InterPro" id="IPR000719">
    <property type="entry name" value="Prot_kinase_dom"/>
</dbReference>
<dbReference type="EMBL" id="RHLD01000003">
    <property type="protein sequence ID" value="TPP47096.1"/>
    <property type="molecule type" value="Genomic_DNA"/>
</dbReference>
<evidence type="ECO:0000256" key="1">
    <source>
        <dbReference type="ARBA" id="ARBA00022527"/>
    </source>
</evidence>
<keyword evidence="5 6" id="KW-0067">ATP-binding</keyword>
<feature type="transmembrane region" description="Helical" evidence="8">
    <location>
        <begin position="640"/>
        <end position="664"/>
    </location>
</feature>
<evidence type="ECO:0000256" key="7">
    <source>
        <dbReference type="SAM" id="MobiDB-lite"/>
    </source>
</evidence>
<reference evidence="11" key="1">
    <citation type="submission" date="2019-02" db="EMBL/GenBank/DDBJ databases">
        <title>FDA dAtabase for Regulatory Grade micrObial Sequences (FDA-ARGOS): Supporting development and validation of Infectious Disease Dx tests.</title>
        <authorList>
            <person name="Duncan R."/>
            <person name="Fisher C."/>
            <person name="Tallon L."/>
            <person name="Sadzewicz L."/>
            <person name="Sengamalay N."/>
            <person name="Ott S."/>
            <person name="Godinez A."/>
            <person name="Nagaraj S."/>
            <person name="Vavikolanu K."/>
            <person name="Vyas G."/>
            <person name="Nadendla S."/>
            <person name="Aluvathingal J."/>
            <person name="Sichtig H."/>
        </authorList>
    </citation>
    <scope>NUCLEOTIDE SEQUENCE [LARGE SCALE GENOMIC DNA]</scope>
    <source>
        <strain evidence="11">FDAARGOS_360</strain>
    </source>
</reference>
<feature type="region of interest" description="Disordered" evidence="7">
    <location>
        <begin position="1138"/>
        <end position="1174"/>
    </location>
</feature>
<keyword evidence="8" id="KW-0472">Membrane</keyword>
<dbReference type="PANTHER" id="PTHR11584:SF369">
    <property type="entry name" value="MITOGEN-ACTIVATED PROTEIN KINASE KINASE KINASE 19-RELATED"/>
    <property type="match status" value="1"/>
</dbReference>
<feature type="region of interest" description="Disordered" evidence="7">
    <location>
        <begin position="115"/>
        <end position="134"/>
    </location>
</feature>
<dbReference type="GO" id="GO:0004674">
    <property type="term" value="F:protein serine/threonine kinase activity"/>
    <property type="evidence" value="ECO:0007669"/>
    <property type="project" value="UniProtKB-KW"/>
</dbReference>
<dbReference type="SMART" id="SM00220">
    <property type="entry name" value="S_TKc"/>
    <property type="match status" value="1"/>
</dbReference>
<feature type="compositionally biased region" description="Polar residues" evidence="7">
    <location>
        <begin position="1151"/>
        <end position="1161"/>
    </location>
</feature>
<evidence type="ECO:0000256" key="3">
    <source>
        <dbReference type="ARBA" id="ARBA00022741"/>
    </source>
</evidence>
<keyword evidence="4 10" id="KW-0418">Kinase</keyword>
<keyword evidence="1" id="KW-0723">Serine/threonine-protein kinase</keyword>
<dbReference type="VEuPathDB" id="TriTrypDB:LdBPK_320860.1"/>